<accession>A0ABU1KT46</accession>
<evidence type="ECO:0008006" key="3">
    <source>
        <dbReference type="Google" id="ProtNLM"/>
    </source>
</evidence>
<organism evidence="1 2">
    <name type="scientific">Paraburkholderia caledonica</name>
    <dbReference type="NCBI Taxonomy" id="134536"/>
    <lineage>
        <taxon>Bacteria</taxon>
        <taxon>Pseudomonadati</taxon>
        <taxon>Pseudomonadota</taxon>
        <taxon>Betaproteobacteria</taxon>
        <taxon>Burkholderiales</taxon>
        <taxon>Burkholderiaceae</taxon>
        <taxon>Paraburkholderia</taxon>
    </lineage>
</organism>
<dbReference type="Proteomes" id="UP001185254">
    <property type="component" value="Unassembled WGS sequence"/>
</dbReference>
<evidence type="ECO:0000313" key="1">
    <source>
        <dbReference type="EMBL" id="MDR6374137.1"/>
    </source>
</evidence>
<reference evidence="1 2" key="1">
    <citation type="submission" date="2023-07" db="EMBL/GenBank/DDBJ databases">
        <title>Sorghum-associated microbial communities from plants grown in Nebraska, USA.</title>
        <authorList>
            <person name="Schachtman D."/>
        </authorList>
    </citation>
    <scope>NUCLEOTIDE SEQUENCE [LARGE SCALE GENOMIC DNA]</scope>
    <source>
        <strain evidence="1 2">DS1039</strain>
    </source>
</reference>
<gene>
    <name evidence="1" type="ORF">J2776_000813</name>
</gene>
<dbReference type="RefSeq" id="WP_310065436.1">
    <property type="nucleotide sequence ID" value="NZ_JAVDQN010000001.1"/>
</dbReference>
<proteinExistence type="predicted"/>
<name>A0ABU1KT46_9BURK</name>
<dbReference type="EMBL" id="JAVDQN010000001">
    <property type="protein sequence ID" value="MDR6374137.1"/>
    <property type="molecule type" value="Genomic_DNA"/>
</dbReference>
<protein>
    <recommendedName>
        <fullName evidence="3">Transmembrane protein</fullName>
    </recommendedName>
</protein>
<keyword evidence="2" id="KW-1185">Reference proteome</keyword>
<comment type="caution">
    <text evidence="1">The sequence shown here is derived from an EMBL/GenBank/DDBJ whole genome shotgun (WGS) entry which is preliminary data.</text>
</comment>
<evidence type="ECO:0000313" key="2">
    <source>
        <dbReference type="Proteomes" id="UP001185254"/>
    </source>
</evidence>
<sequence>MNKPHWAFLLARVRHRCTLPLVAALFAAFAEWLSQLFFSAALVGRCFSAAACSRFIGRLRWLLSPAVAVGRFHWPLSLAASLSRSLSARRPSQRGGIPFSLLTCDAALRDNTFAEERKEHGTCIRRKKALGR</sequence>